<reference evidence="1 2" key="1">
    <citation type="submission" date="2019-03" db="EMBL/GenBank/DDBJ databases">
        <authorList>
            <consortium name="Pathogen Informatics"/>
        </authorList>
    </citation>
    <scope>NUCLEOTIDE SEQUENCE [LARGE SCALE GENOMIC DNA]</scope>
    <source>
        <strain evidence="1 2">NCTC12993</strain>
    </source>
</reference>
<evidence type="ECO:0000313" key="2">
    <source>
        <dbReference type="Proteomes" id="UP000401081"/>
    </source>
</evidence>
<keyword evidence="2" id="KW-1185">Reference proteome</keyword>
<dbReference type="Proteomes" id="UP000401081">
    <property type="component" value="Unassembled WGS sequence"/>
</dbReference>
<dbReference type="AlphaFoldDB" id="A0A485C5N2"/>
<gene>
    <name evidence="1" type="ORF">NCTC12993_06016</name>
</gene>
<protein>
    <submittedName>
        <fullName evidence="1">Uncharacterized protein</fullName>
    </submittedName>
</protein>
<evidence type="ECO:0000313" key="1">
    <source>
        <dbReference type="EMBL" id="VFS80750.1"/>
    </source>
</evidence>
<dbReference type="EMBL" id="CAADJD010000024">
    <property type="protein sequence ID" value="VFS80750.1"/>
    <property type="molecule type" value="Genomic_DNA"/>
</dbReference>
<name>A0A485C5N2_KLUCR</name>
<proteinExistence type="predicted"/>
<organism evidence="1 2">
    <name type="scientific">Kluyvera cryocrescens</name>
    <name type="common">Kluyvera citrophila</name>
    <dbReference type="NCBI Taxonomy" id="580"/>
    <lineage>
        <taxon>Bacteria</taxon>
        <taxon>Pseudomonadati</taxon>
        <taxon>Pseudomonadota</taxon>
        <taxon>Gammaproteobacteria</taxon>
        <taxon>Enterobacterales</taxon>
        <taxon>Enterobacteriaceae</taxon>
        <taxon>Kluyvera</taxon>
    </lineage>
</organism>
<sequence length="79" mass="8059">MILIPDDEPELSLPAASEEFLPALSGDNAPVSPAGPTCFHSIPTAARQTMASFLKHSSPLCSELPPWSPAAGAACGAIT</sequence>
<accession>A0A485C5N2</accession>